<proteinExistence type="predicted"/>
<accession>A0ABN9RGS0</accession>
<evidence type="ECO:0000256" key="1">
    <source>
        <dbReference type="SAM" id="SignalP"/>
    </source>
</evidence>
<keyword evidence="1" id="KW-0732">Signal</keyword>
<sequence>MAFMARALSLAGLLTTVKAVEYQEVTSVDGVNPTCAQMATAGEWQNPTEAQCQHYAEVEVTGGSFGGTVPPNGAPCGCSTLDIDGNNPFYYAPCVEGAQTTSIEYHNICVKTILCKSTTCSERFLYWCQQTTVDCGLRLQRQRGACELSDGHPRRRVRTMQRRRQHGHLPNEGGSLVRCRSGGGADLGARQDLRCGVSAARIGVRSRRYG</sequence>
<dbReference type="Proteomes" id="UP001189429">
    <property type="component" value="Unassembled WGS sequence"/>
</dbReference>
<gene>
    <name evidence="2" type="ORF">PCOR1329_LOCUS20291</name>
</gene>
<name>A0ABN9RGS0_9DINO</name>
<evidence type="ECO:0000313" key="2">
    <source>
        <dbReference type="EMBL" id="CAK0817796.1"/>
    </source>
</evidence>
<evidence type="ECO:0008006" key="4">
    <source>
        <dbReference type="Google" id="ProtNLM"/>
    </source>
</evidence>
<reference evidence="2" key="1">
    <citation type="submission" date="2023-10" db="EMBL/GenBank/DDBJ databases">
        <authorList>
            <person name="Chen Y."/>
            <person name="Shah S."/>
            <person name="Dougan E. K."/>
            <person name="Thang M."/>
            <person name="Chan C."/>
        </authorList>
    </citation>
    <scope>NUCLEOTIDE SEQUENCE [LARGE SCALE GENOMIC DNA]</scope>
</reference>
<comment type="caution">
    <text evidence="2">The sequence shown here is derived from an EMBL/GenBank/DDBJ whole genome shotgun (WGS) entry which is preliminary data.</text>
</comment>
<feature type="signal peptide" evidence="1">
    <location>
        <begin position="1"/>
        <end position="19"/>
    </location>
</feature>
<keyword evidence="3" id="KW-1185">Reference proteome</keyword>
<dbReference type="EMBL" id="CAUYUJ010006558">
    <property type="protein sequence ID" value="CAK0817796.1"/>
    <property type="molecule type" value="Genomic_DNA"/>
</dbReference>
<feature type="chain" id="PRO_5047200302" description="Cellulase" evidence="1">
    <location>
        <begin position="20"/>
        <end position="210"/>
    </location>
</feature>
<evidence type="ECO:0000313" key="3">
    <source>
        <dbReference type="Proteomes" id="UP001189429"/>
    </source>
</evidence>
<organism evidence="2 3">
    <name type="scientific">Prorocentrum cordatum</name>
    <dbReference type="NCBI Taxonomy" id="2364126"/>
    <lineage>
        <taxon>Eukaryota</taxon>
        <taxon>Sar</taxon>
        <taxon>Alveolata</taxon>
        <taxon>Dinophyceae</taxon>
        <taxon>Prorocentrales</taxon>
        <taxon>Prorocentraceae</taxon>
        <taxon>Prorocentrum</taxon>
    </lineage>
</organism>
<protein>
    <recommendedName>
        <fullName evidence="4">Cellulase</fullName>
    </recommendedName>
</protein>